<feature type="domain" description="FAD-binding FR-type" evidence="2">
    <location>
        <begin position="7"/>
        <end position="108"/>
    </location>
</feature>
<comment type="caution">
    <text evidence="3">The sequence shown here is derived from an EMBL/GenBank/DDBJ whole genome shotgun (WGS) entry which is preliminary data.</text>
</comment>
<sequence>MAEAAPSRWRDATIRAITPATPRVKSFRFDALGAPHRAGQHVDVRLTAPDGYQAQRSYSIASAPGDPRGLELMIERLEGGEVSGFFDAIAEVGDTIEIRGPIGSFAWEAGDGGPVLLIGGGSGVVPLLAMVRERALRAPQVPMLLLYSVRTAAEAIARGELTARSRDETGFDLTLLLTREGPTTGRRIDRVMIDTAIECLGMPRHSFVCGSNAFVGTVADLLVDAGVRPATIRTERFGE</sequence>
<dbReference type="Gene3D" id="2.40.30.10">
    <property type="entry name" value="Translation factors"/>
    <property type="match status" value="1"/>
</dbReference>
<dbReference type="RefSeq" id="WP_137828404.1">
    <property type="nucleotide sequence ID" value="NZ_BPRE01000010.1"/>
</dbReference>
<dbReference type="InterPro" id="IPR017938">
    <property type="entry name" value="Riboflavin_synthase-like_b-brl"/>
</dbReference>
<dbReference type="Pfam" id="PF00970">
    <property type="entry name" value="FAD_binding_6"/>
    <property type="match status" value="1"/>
</dbReference>
<dbReference type="EMBL" id="BPRE01000010">
    <property type="protein sequence ID" value="GJE76732.1"/>
    <property type="molecule type" value="Genomic_DNA"/>
</dbReference>
<dbReference type="PRINTS" id="PR00371">
    <property type="entry name" value="FPNCR"/>
</dbReference>
<dbReference type="InterPro" id="IPR001433">
    <property type="entry name" value="OxRdtase_FAD/NAD-bd"/>
</dbReference>
<gene>
    <name evidence="3" type="primary">hmp</name>
    <name evidence="3" type="ORF">BGCPKDLD_3331</name>
</gene>
<protein>
    <submittedName>
        <fullName evidence="3">Flavohemoprotein</fullName>
    </submittedName>
</protein>
<dbReference type="SUPFAM" id="SSF63380">
    <property type="entry name" value="Riboflavin synthase domain-like"/>
    <property type="match status" value="1"/>
</dbReference>
<dbReference type="InterPro" id="IPR017927">
    <property type="entry name" value="FAD-bd_FR_type"/>
</dbReference>
<name>A0ABQ4V1D1_9HYPH</name>
<dbReference type="InterPro" id="IPR050415">
    <property type="entry name" value="MRET"/>
</dbReference>
<dbReference type="Proteomes" id="UP001055093">
    <property type="component" value="Unassembled WGS sequence"/>
</dbReference>
<dbReference type="PANTHER" id="PTHR47354:SF5">
    <property type="entry name" value="PROTEIN RFBI"/>
    <property type="match status" value="1"/>
</dbReference>
<evidence type="ECO:0000313" key="3">
    <source>
        <dbReference type="EMBL" id="GJE76732.1"/>
    </source>
</evidence>
<evidence type="ECO:0000259" key="2">
    <source>
        <dbReference type="PROSITE" id="PS51384"/>
    </source>
</evidence>
<dbReference type="SUPFAM" id="SSF52343">
    <property type="entry name" value="Ferredoxin reductase-like, C-terminal NADP-linked domain"/>
    <property type="match status" value="1"/>
</dbReference>
<reference evidence="3" key="2">
    <citation type="submission" date="2021-08" db="EMBL/GenBank/DDBJ databases">
        <authorList>
            <person name="Tani A."/>
            <person name="Ola A."/>
            <person name="Ogura Y."/>
            <person name="Katsura K."/>
            <person name="Hayashi T."/>
        </authorList>
    </citation>
    <scope>NUCLEOTIDE SEQUENCE</scope>
    <source>
        <strain evidence="3">DSM 14458</strain>
    </source>
</reference>
<organism evidence="3 4">
    <name type="scientific">Methylorubrum suomiense</name>
    <dbReference type="NCBI Taxonomy" id="144191"/>
    <lineage>
        <taxon>Bacteria</taxon>
        <taxon>Pseudomonadati</taxon>
        <taxon>Pseudomonadota</taxon>
        <taxon>Alphaproteobacteria</taxon>
        <taxon>Hyphomicrobiales</taxon>
        <taxon>Methylobacteriaceae</taxon>
        <taxon>Methylorubrum</taxon>
    </lineage>
</organism>
<reference evidence="3" key="1">
    <citation type="journal article" date="2021" name="Front. Microbiol.">
        <title>Comprehensive Comparative Genomics and Phenotyping of Methylobacterium Species.</title>
        <authorList>
            <person name="Alessa O."/>
            <person name="Ogura Y."/>
            <person name="Fujitani Y."/>
            <person name="Takami H."/>
            <person name="Hayashi T."/>
            <person name="Sahin N."/>
            <person name="Tani A."/>
        </authorList>
    </citation>
    <scope>NUCLEOTIDE SEQUENCE</scope>
    <source>
        <strain evidence="3">DSM 14458</strain>
    </source>
</reference>
<accession>A0ABQ4V1D1</accession>
<dbReference type="Gene3D" id="3.40.50.80">
    <property type="entry name" value="Nucleotide-binding domain of ferredoxin-NADP reductase (FNR) module"/>
    <property type="match status" value="1"/>
</dbReference>
<evidence type="ECO:0000313" key="4">
    <source>
        <dbReference type="Proteomes" id="UP001055093"/>
    </source>
</evidence>
<dbReference type="PROSITE" id="PS51384">
    <property type="entry name" value="FAD_FR"/>
    <property type="match status" value="1"/>
</dbReference>
<dbReference type="InterPro" id="IPR039261">
    <property type="entry name" value="FNR_nucleotide-bd"/>
</dbReference>
<dbReference type="PRINTS" id="PR00406">
    <property type="entry name" value="CYTB5RDTASE"/>
</dbReference>
<dbReference type="InterPro" id="IPR001709">
    <property type="entry name" value="Flavoprot_Pyr_Nucl_cyt_Rdtase"/>
</dbReference>
<keyword evidence="4" id="KW-1185">Reference proteome</keyword>
<dbReference type="Pfam" id="PF00175">
    <property type="entry name" value="NAD_binding_1"/>
    <property type="match status" value="1"/>
</dbReference>
<dbReference type="CDD" id="cd06217">
    <property type="entry name" value="FNR_iron_sulfur_binding_3"/>
    <property type="match status" value="1"/>
</dbReference>
<evidence type="ECO:0000256" key="1">
    <source>
        <dbReference type="ARBA" id="ARBA00034078"/>
    </source>
</evidence>
<proteinExistence type="predicted"/>
<dbReference type="PANTHER" id="PTHR47354">
    <property type="entry name" value="NADH OXIDOREDUCTASE HCR"/>
    <property type="match status" value="1"/>
</dbReference>
<dbReference type="InterPro" id="IPR008333">
    <property type="entry name" value="Cbr1-like_FAD-bd_dom"/>
</dbReference>
<comment type="cofactor">
    <cofactor evidence="1">
        <name>[2Fe-2S] cluster</name>
        <dbReference type="ChEBI" id="CHEBI:190135"/>
    </cofactor>
</comment>